<keyword evidence="1" id="KW-0812">Transmembrane</keyword>
<evidence type="ECO:0000256" key="2">
    <source>
        <dbReference type="SAM" id="SignalP"/>
    </source>
</evidence>
<accession>A0ABV0Y957</accession>
<feature type="chain" id="PRO_5046631929" evidence="2">
    <location>
        <begin position="18"/>
        <end position="144"/>
    </location>
</feature>
<keyword evidence="1" id="KW-1133">Transmembrane helix</keyword>
<gene>
    <name evidence="3" type="ORF">AMECASPLE_039333</name>
</gene>
<feature type="transmembrane region" description="Helical" evidence="1">
    <location>
        <begin position="30"/>
        <end position="51"/>
    </location>
</feature>
<dbReference type="Proteomes" id="UP001469553">
    <property type="component" value="Unassembled WGS sequence"/>
</dbReference>
<keyword evidence="4" id="KW-1185">Reference proteome</keyword>
<comment type="caution">
    <text evidence="3">The sequence shown here is derived from an EMBL/GenBank/DDBJ whole genome shotgun (WGS) entry which is preliminary data.</text>
</comment>
<sequence length="144" mass="16186">MHLIVVCMNFCISVVLHEGDQSVVLLRCNGSPGCLLGLMSLIFLLTILHIFSKGFRSAHHWPIKHSICRSSVVGCACFCPNSCIRRVCFPIKHNNTMVIEPAFGTFGSVGTYQVLQKTEINITIKLVSRRKHEVLYAIFPAWLR</sequence>
<reference evidence="3 4" key="1">
    <citation type="submission" date="2021-06" db="EMBL/GenBank/DDBJ databases">
        <authorList>
            <person name="Palmer J.M."/>
        </authorList>
    </citation>
    <scope>NUCLEOTIDE SEQUENCE [LARGE SCALE GENOMIC DNA]</scope>
    <source>
        <strain evidence="3 4">AS_MEX2019</strain>
        <tissue evidence="3">Muscle</tissue>
    </source>
</reference>
<protein>
    <submittedName>
        <fullName evidence="3">Uncharacterized protein</fullName>
    </submittedName>
</protein>
<keyword evidence="1" id="KW-0472">Membrane</keyword>
<organism evidence="3 4">
    <name type="scientific">Ameca splendens</name>
    <dbReference type="NCBI Taxonomy" id="208324"/>
    <lineage>
        <taxon>Eukaryota</taxon>
        <taxon>Metazoa</taxon>
        <taxon>Chordata</taxon>
        <taxon>Craniata</taxon>
        <taxon>Vertebrata</taxon>
        <taxon>Euteleostomi</taxon>
        <taxon>Actinopterygii</taxon>
        <taxon>Neopterygii</taxon>
        <taxon>Teleostei</taxon>
        <taxon>Neoteleostei</taxon>
        <taxon>Acanthomorphata</taxon>
        <taxon>Ovalentaria</taxon>
        <taxon>Atherinomorphae</taxon>
        <taxon>Cyprinodontiformes</taxon>
        <taxon>Goodeidae</taxon>
        <taxon>Ameca</taxon>
    </lineage>
</organism>
<proteinExistence type="predicted"/>
<evidence type="ECO:0000313" key="4">
    <source>
        <dbReference type="Proteomes" id="UP001469553"/>
    </source>
</evidence>
<keyword evidence="2" id="KW-0732">Signal</keyword>
<dbReference type="EMBL" id="JAHRIP010026912">
    <property type="protein sequence ID" value="MEQ2290045.1"/>
    <property type="molecule type" value="Genomic_DNA"/>
</dbReference>
<feature type="signal peptide" evidence="2">
    <location>
        <begin position="1"/>
        <end position="17"/>
    </location>
</feature>
<name>A0ABV0Y957_9TELE</name>
<evidence type="ECO:0000313" key="3">
    <source>
        <dbReference type="EMBL" id="MEQ2290045.1"/>
    </source>
</evidence>
<evidence type="ECO:0000256" key="1">
    <source>
        <dbReference type="SAM" id="Phobius"/>
    </source>
</evidence>